<keyword evidence="2" id="KW-0489">Methyltransferase</keyword>
<dbReference type="GO" id="GO:0008168">
    <property type="term" value="F:methyltransferase activity"/>
    <property type="evidence" value="ECO:0007669"/>
    <property type="project" value="UniProtKB-KW"/>
</dbReference>
<name>A0ABV1HLI5_9FIRM</name>
<dbReference type="PANTHER" id="PTHR43591:SF24">
    <property type="entry name" value="2-METHOXY-6-POLYPRENYL-1,4-BENZOQUINOL METHYLASE, MITOCHONDRIAL"/>
    <property type="match status" value="1"/>
</dbReference>
<sequence>MDTIKNDMKKYWSQRAEKFSLLRQREFASEKHEQWLAELDRYLPPGRKLDILDIGTGTGFLAFLLAERGHHVTGIDLTPDMIMKAKKIAGRLELSADFFVMDAEKPDFSPASFDAIVTRKLTWALPNLPLAYQTWHKLLRPGGILVNFDADYCREKPAAVPSHHAHQDVSTGLMQEYERMKNVLRPCQKPRPQWDTELLLQAGFSNIAIDNGIWQRIYAKIDEFYDPTPGFAVSATA</sequence>
<accession>A0ABV1HLI5</accession>
<dbReference type="InterPro" id="IPR041698">
    <property type="entry name" value="Methyltransf_25"/>
</dbReference>
<protein>
    <submittedName>
        <fullName evidence="2">Methyltransferase domain-containing protein</fullName>
    </submittedName>
</protein>
<dbReference type="EMBL" id="JBBMFJ010000015">
    <property type="protein sequence ID" value="MEQ2563187.1"/>
    <property type="molecule type" value="Genomic_DNA"/>
</dbReference>
<evidence type="ECO:0000259" key="1">
    <source>
        <dbReference type="Pfam" id="PF13649"/>
    </source>
</evidence>
<comment type="caution">
    <text evidence="2">The sequence shown here is derived from an EMBL/GenBank/DDBJ whole genome shotgun (WGS) entry which is preliminary data.</text>
</comment>
<dbReference type="PANTHER" id="PTHR43591">
    <property type="entry name" value="METHYLTRANSFERASE"/>
    <property type="match status" value="1"/>
</dbReference>
<dbReference type="GO" id="GO:0032259">
    <property type="term" value="P:methylation"/>
    <property type="evidence" value="ECO:0007669"/>
    <property type="project" value="UniProtKB-KW"/>
</dbReference>
<dbReference type="CDD" id="cd02440">
    <property type="entry name" value="AdoMet_MTases"/>
    <property type="match status" value="1"/>
</dbReference>
<dbReference type="Proteomes" id="UP001437460">
    <property type="component" value="Unassembled WGS sequence"/>
</dbReference>
<dbReference type="InterPro" id="IPR029063">
    <property type="entry name" value="SAM-dependent_MTases_sf"/>
</dbReference>
<reference evidence="2 3" key="1">
    <citation type="submission" date="2024-03" db="EMBL/GenBank/DDBJ databases">
        <title>Human intestinal bacterial collection.</title>
        <authorList>
            <person name="Pauvert C."/>
            <person name="Hitch T.C.A."/>
            <person name="Clavel T."/>
        </authorList>
    </citation>
    <scope>NUCLEOTIDE SEQUENCE [LARGE SCALE GENOMIC DNA]</scope>
    <source>
        <strain evidence="2 3">CLA-AP-H27</strain>
    </source>
</reference>
<feature type="domain" description="Methyltransferase" evidence="1">
    <location>
        <begin position="51"/>
        <end position="143"/>
    </location>
</feature>
<evidence type="ECO:0000313" key="3">
    <source>
        <dbReference type="Proteomes" id="UP001437460"/>
    </source>
</evidence>
<dbReference type="RefSeq" id="WP_349229380.1">
    <property type="nucleotide sequence ID" value="NZ_JBBMFJ010000015.1"/>
</dbReference>
<dbReference type="Pfam" id="PF13649">
    <property type="entry name" value="Methyltransf_25"/>
    <property type="match status" value="1"/>
</dbReference>
<keyword evidence="3" id="KW-1185">Reference proteome</keyword>
<organism evidence="2 3">
    <name type="scientific">Ventrimonas faecis</name>
    <dbReference type="NCBI Taxonomy" id="3133170"/>
    <lineage>
        <taxon>Bacteria</taxon>
        <taxon>Bacillati</taxon>
        <taxon>Bacillota</taxon>
        <taxon>Clostridia</taxon>
        <taxon>Lachnospirales</taxon>
        <taxon>Lachnospiraceae</taxon>
        <taxon>Ventrimonas</taxon>
    </lineage>
</organism>
<evidence type="ECO:0000313" key="2">
    <source>
        <dbReference type="EMBL" id="MEQ2563187.1"/>
    </source>
</evidence>
<keyword evidence="2" id="KW-0808">Transferase</keyword>
<proteinExistence type="predicted"/>
<dbReference type="Gene3D" id="3.40.50.150">
    <property type="entry name" value="Vaccinia Virus protein VP39"/>
    <property type="match status" value="1"/>
</dbReference>
<gene>
    <name evidence="2" type="ORF">WMO41_08420</name>
</gene>
<dbReference type="SUPFAM" id="SSF53335">
    <property type="entry name" value="S-adenosyl-L-methionine-dependent methyltransferases"/>
    <property type="match status" value="1"/>
</dbReference>